<dbReference type="AlphaFoldDB" id="A0A0F8ZT58"/>
<evidence type="ECO:0000313" key="1">
    <source>
        <dbReference type="EMBL" id="KKK96983.1"/>
    </source>
</evidence>
<reference evidence="1" key="1">
    <citation type="journal article" date="2015" name="Nature">
        <title>Complex archaea that bridge the gap between prokaryotes and eukaryotes.</title>
        <authorList>
            <person name="Spang A."/>
            <person name="Saw J.H."/>
            <person name="Jorgensen S.L."/>
            <person name="Zaremba-Niedzwiedzka K."/>
            <person name="Martijn J."/>
            <person name="Lind A.E."/>
            <person name="van Eijk R."/>
            <person name="Schleper C."/>
            <person name="Guy L."/>
            <person name="Ettema T.J."/>
        </authorList>
    </citation>
    <scope>NUCLEOTIDE SEQUENCE</scope>
</reference>
<name>A0A0F8ZT58_9ZZZZ</name>
<organism evidence="1">
    <name type="scientific">marine sediment metagenome</name>
    <dbReference type="NCBI Taxonomy" id="412755"/>
    <lineage>
        <taxon>unclassified sequences</taxon>
        <taxon>metagenomes</taxon>
        <taxon>ecological metagenomes</taxon>
    </lineage>
</organism>
<sequence>MKLPFLPLHIASHKTVQAQHDKIEAYETILSGAIPELERVCLALHELKCGGSARVRRKRQRALDRGITKLNETFAVDNGVEECS</sequence>
<gene>
    <name evidence="1" type="ORF">LCGC14_2657300</name>
</gene>
<dbReference type="EMBL" id="LAZR01046246">
    <property type="protein sequence ID" value="KKK96983.1"/>
    <property type="molecule type" value="Genomic_DNA"/>
</dbReference>
<comment type="caution">
    <text evidence="1">The sequence shown here is derived from an EMBL/GenBank/DDBJ whole genome shotgun (WGS) entry which is preliminary data.</text>
</comment>
<accession>A0A0F8ZT58</accession>
<protein>
    <submittedName>
        <fullName evidence="1">Uncharacterized protein</fullName>
    </submittedName>
</protein>
<proteinExistence type="predicted"/>